<feature type="transmembrane region" description="Helical" evidence="6">
    <location>
        <begin position="339"/>
        <end position="358"/>
    </location>
</feature>
<feature type="transmembrane region" description="Helical" evidence="6">
    <location>
        <begin position="484"/>
        <end position="504"/>
    </location>
</feature>
<dbReference type="Proteomes" id="UP000071392">
    <property type="component" value="Unassembled WGS sequence"/>
</dbReference>
<gene>
    <name evidence="8" type="ORF">AXK12_03860</name>
</gene>
<evidence type="ECO:0000256" key="5">
    <source>
        <dbReference type="ARBA" id="ARBA00023136"/>
    </source>
</evidence>
<dbReference type="STRING" id="1548208.AXK12_03860"/>
<comment type="subcellular location">
    <subcellularLocation>
        <location evidence="1">Cell membrane</location>
        <topology evidence="1">Multi-pass membrane protein</topology>
    </subcellularLocation>
</comment>
<keyword evidence="4 6" id="KW-1133">Transmembrane helix</keyword>
<feature type="transmembrane region" description="Helical" evidence="6">
    <location>
        <begin position="44"/>
        <end position="64"/>
    </location>
</feature>
<dbReference type="GO" id="GO:0005886">
    <property type="term" value="C:plasma membrane"/>
    <property type="evidence" value="ECO:0007669"/>
    <property type="project" value="UniProtKB-SubCell"/>
</dbReference>
<proteinExistence type="predicted"/>
<evidence type="ECO:0000256" key="4">
    <source>
        <dbReference type="ARBA" id="ARBA00022989"/>
    </source>
</evidence>
<feature type="domain" description="ComEC/Rec2-related protein" evidence="7">
    <location>
        <begin position="217"/>
        <end position="503"/>
    </location>
</feature>
<keyword evidence="2" id="KW-1003">Cell membrane</keyword>
<reference evidence="8 9" key="1">
    <citation type="submission" date="2016-02" db="EMBL/GenBank/DDBJ databases">
        <authorList>
            <person name="Wen L."/>
            <person name="He K."/>
            <person name="Yang H."/>
        </authorList>
    </citation>
    <scope>NUCLEOTIDE SEQUENCE [LARGE SCALE GENOMIC DNA]</scope>
    <source>
        <strain evidence="8 9">CV41</strain>
    </source>
</reference>
<feature type="transmembrane region" description="Helical" evidence="6">
    <location>
        <begin position="314"/>
        <end position="333"/>
    </location>
</feature>
<evidence type="ECO:0000256" key="6">
    <source>
        <dbReference type="SAM" id="Phobius"/>
    </source>
</evidence>
<protein>
    <recommendedName>
        <fullName evidence="7">ComEC/Rec2-related protein domain-containing protein</fullName>
    </recommendedName>
</protein>
<keyword evidence="5 6" id="KW-0472">Membrane</keyword>
<feature type="transmembrane region" description="Helical" evidence="6">
    <location>
        <begin position="20"/>
        <end position="38"/>
    </location>
</feature>
<evidence type="ECO:0000259" key="7">
    <source>
        <dbReference type="Pfam" id="PF03772"/>
    </source>
</evidence>
<dbReference type="Pfam" id="PF03772">
    <property type="entry name" value="Competence"/>
    <property type="match status" value="1"/>
</dbReference>
<feature type="transmembrane region" description="Helical" evidence="6">
    <location>
        <begin position="280"/>
        <end position="307"/>
    </location>
</feature>
<dbReference type="AlphaFoldDB" id="A0A139SNP6"/>
<feature type="transmembrane region" description="Helical" evidence="6">
    <location>
        <begin position="513"/>
        <end position="531"/>
    </location>
</feature>
<dbReference type="NCBIfam" id="TIGR00360">
    <property type="entry name" value="ComEC_N-term"/>
    <property type="match status" value="1"/>
</dbReference>
<sequence>MLPLVCGLSLGHSGLKPSTLCAGVAIFTLFALFTVSRLRKWPRLFPLCFGCAALTVLGSAYYGYTRHFPADWDWLPPREAELELRVTRTFAQQRADRTSGIAVIAATAPHLSELVGQRVYFSLKLPGGMPPPLRSTRIEGIGVISALPSNPSPEDFAHYLDNAGVNFRFSQGQVLRTLKPASAYRQFCARMAERFSRTLGAGIEARHPLRTGILRAMLLGQKSELNEAQSWLFRTSGTMHVFAISGLHIGVIAAALHWLISLLSLPGKPRLFIELAALWLYVDITGTAPSAVRAFVMVALFLIAFVLRLPVNPIAALTASALIVICFDPLQVFSASFQMSYGIVAALLLIGLPLAESWQAAWQPYAMLPNATWHWHQRALDRVRRWGLGLLGIGVAASLVSAVTGVQFFQLFTPGSLLINLLVIPAASFAIMSGFGSLLLGLIGFELGSIAANYAALFFLSITELGIRGFMTLPQLWFQATFKAPWMGSVTLAALLLSLLIGYFRQWTGWNRFYWAPFAVLLLGFLFGVHFR</sequence>
<dbReference type="RefSeq" id="WP_068711411.1">
    <property type="nucleotide sequence ID" value="NZ_LSZP01000029.1"/>
</dbReference>
<evidence type="ECO:0000256" key="1">
    <source>
        <dbReference type="ARBA" id="ARBA00004651"/>
    </source>
</evidence>
<feature type="transmembrane region" description="Helical" evidence="6">
    <location>
        <begin position="241"/>
        <end position="260"/>
    </location>
</feature>
<comment type="caution">
    <text evidence="8">The sequence shown here is derived from an EMBL/GenBank/DDBJ whole genome shotgun (WGS) entry which is preliminary data.</text>
</comment>
<feature type="transmembrane region" description="Helical" evidence="6">
    <location>
        <begin position="454"/>
        <end position="478"/>
    </location>
</feature>
<feature type="transmembrane region" description="Helical" evidence="6">
    <location>
        <begin position="418"/>
        <end position="442"/>
    </location>
</feature>
<evidence type="ECO:0000256" key="2">
    <source>
        <dbReference type="ARBA" id="ARBA00022475"/>
    </source>
</evidence>
<dbReference type="PANTHER" id="PTHR30619">
    <property type="entry name" value="DNA INTERNALIZATION/COMPETENCE PROTEIN COMEC/REC2"/>
    <property type="match status" value="1"/>
</dbReference>
<accession>A0A139SNP6</accession>
<dbReference type="InterPro" id="IPR004477">
    <property type="entry name" value="ComEC_N"/>
</dbReference>
<organism evidence="8 9">
    <name type="scientific">Cephaloticoccus capnophilus</name>
    <dbReference type="NCBI Taxonomy" id="1548208"/>
    <lineage>
        <taxon>Bacteria</taxon>
        <taxon>Pseudomonadati</taxon>
        <taxon>Verrucomicrobiota</taxon>
        <taxon>Opitutia</taxon>
        <taxon>Opitutales</taxon>
        <taxon>Opitutaceae</taxon>
        <taxon>Cephaloticoccus</taxon>
    </lineage>
</organism>
<keyword evidence="3 6" id="KW-0812">Transmembrane</keyword>
<name>A0A139SNP6_9BACT</name>
<dbReference type="EMBL" id="LSZP01000029">
    <property type="protein sequence ID" value="KXU36199.1"/>
    <property type="molecule type" value="Genomic_DNA"/>
</dbReference>
<evidence type="ECO:0000256" key="3">
    <source>
        <dbReference type="ARBA" id="ARBA00022692"/>
    </source>
</evidence>
<dbReference type="PANTHER" id="PTHR30619:SF1">
    <property type="entry name" value="RECOMBINATION PROTEIN 2"/>
    <property type="match status" value="1"/>
</dbReference>
<dbReference type="InterPro" id="IPR052159">
    <property type="entry name" value="Competence_DNA_uptake"/>
</dbReference>
<feature type="transmembrane region" description="Helical" evidence="6">
    <location>
        <begin position="388"/>
        <end position="412"/>
    </location>
</feature>
<keyword evidence="9" id="KW-1185">Reference proteome</keyword>
<evidence type="ECO:0000313" key="8">
    <source>
        <dbReference type="EMBL" id="KXU36199.1"/>
    </source>
</evidence>
<evidence type="ECO:0000313" key="9">
    <source>
        <dbReference type="Proteomes" id="UP000071392"/>
    </source>
</evidence>